<feature type="transmembrane region" description="Helical" evidence="7">
    <location>
        <begin position="931"/>
        <end position="950"/>
    </location>
</feature>
<evidence type="ECO:0000256" key="1">
    <source>
        <dbReference type="ARBA" id="ARBA00004651"/>
    </source>
</evidence>
<protein>
    <recommendedName>
        <fullName evidence="10">EGF-like domain-containing protein</fullName>
    </recommendedName>
</protein>
<evidence type="ECO:0000256" key="3">
    <source>
        <dbReference type="ARBA" id="ARBA00022475"/>
    </source>
</evidence>
<evidence type="ECO:0000256" key="8">
    <source>
        <dbReference type="SAM" id="SignalP"/>
    </source>
</evidence>
<feature type="transmembrane region" description="Helical" evidence="7">
    <location>
        <begin position="1101"/>
        <end position="1121"/>
    </location>
</feature>
<sequence length="1300" mass="147932">MLWHILFILNLILSSTFSLLETEKLPHFALRSFLSTNDIVYFNFPIPQHTFVTKLSISITFHGCNPENISLTLRSGSFPVVRPLGVSVPNGILEPINSHSLNIPIKESFNLTFTSEDCGTYSQFHVRSINLRNAANIDININGPVVGMWYIGAYMTTSFQKECIAWLLPSVRHDISYIDGHISYNYNAQLRHNQSIVHEKPFIASIHELPSRTIFASHSEEKIFHRKKRRKPFYHSLVQSTADQPMHSPLIPPSSSTESNSNNPYHIRNLSFLVSPFDLELAPMEGRLYLLAIMDEMTSIDVILEDCRIVTPIAPSLGNISVSKPSNSTSKGTRKSSLHDDLPNEIIFDSSACPIIIDGSVEALPSSLSYLHQSQGFRVSTTKKHDYGIGFSPNVGSPSSNAFNYTQDSSIQRIFRLLGLRGSQINHYLYILNQASHVAVYLRLVIIPKFGCALMKNSRNFHHDDYLHRQSKKLSSQFLSIKHENKSFKDKINFNRTTNNINYRFFLSISLLPWINPDWPELTPEYGEKKWLKTHYSTNTQQLITSNFGLFDFNHPGYHDLPLCYIWPTPTRVHLPMKFTYHFTYQPDFGRYASLLHLKPWHIVVIPITLNSVMDMSSVLEIALQLNALNVSWQFNETYREFSFILTPLPRQIILHGCFARHLTNTPKGFADIHRCPLWIRLATDHGLAVSVAHAISSAASKVFASSQSPRRSERPPNLDTSFNESVDRSFLFFPYPTPGRWYLSLYPECYTAYDAFCGLDQSAVIDVSLIIRSTPCINNHCRQIGEGASLAPSRLLYSNELKVNTSRSRDGSQRWRPPWWSTDGSNKDNTNKENYHFKYNSPFNYVPIKKIGKIPGEGICINLFQRSIHVSTCACPIGYGGLGCMPLPIDYFKTFGLYPNRQILSYDALILALSNFGFIPAILLSVIHRLWIPALVYGYTFLFSTLYHICDTDSNLIPGYNVMHTPNYVSSSSSMFYQSTDIAFKMNIPTSSSSSSKSYIHSQFTSSICVLPVDTLSFCDFFGGIFSIWISTLTIAAIPMKYTQCAFIIGALSLTVAVQIVRYSIGIILVPLIVGLIIILYSWINLCIKLRSLFPPIQWWIISFIPGVLFATIGSSMFFHGQSTRDYTKHHSIWHILIGLSLACFLPWPFRWRIALSPIISVHIPLSCGNLPKRYDYNNDLSNTNSLVIPVEIIQNESENLHVCNNVLDGDRDVNLSNEYMTPTKLSYKSIVINKLTNNLNKLTKFTYKVYRKFTSQVDKLFQLNFLLDPLCTRWPKLKWILPYGYQPKNVLSADTQTD</sequence>
<keyword evidence="6 7" id="KW-0472">Membrane</keyword>
<feature type="transmembrane region" description="Helical" evidence="7">
    <location>
        <begin position="904"/>
        <end position="924"/>
    </location>
</feature>
<feature type="chain" id="PRO_5024453598" description="EGF-like domain-containing protein" evidence="8">
    <location>
        <begin position="19"/>
        <end position="1300"/>
    </location>
</feature>
<organism evidence="9">
    <name type="scientific">Schistosoma mansoni</name>
    <name type="common">Blood fluke</name>
    <dbReference type="NCBI Taxonomy" id="6183"/>
    <lineage>
        <taxon>Eukaryota</taxon>
        <taxon>Metazoa</taxon>
        <taxon>Spiralia</taxon>
        <taxon>Lophotrochozoa</taxon>
        <taxon>Platyhelminthes</taxon>
        <taxon>Trematoda</taxon>
        <taxon>Digenea</taxon>
        <taxon>Strigeidida</taxon>
        <taxon>Schistosomatoidea</taxon>
        <taxon>Schistosomatidae</taxon>
        <taxon>Schistosoma</taxon>
    </lineage>
</organism>
<keyword evidence="4 7" id="KW-0812">Transmembrane</keyword>
<keyword evidence="8" id="KW-0732">Signal</keyword>
<dbReference type="WBParaSite" id="Smp_179740.3">
    <property type="protein sequence ID" value="Smp_179740.3"/>
    <property type="gene ID" value="Smp_179740"/>
</dbReference>
<evidence type="ECO:0000256" key="6">
    <source>
        <dbReference type="ARBA" id="ARBA00023136"/>
    </source>
</evidence>
<dbReference type="PANTHER" id="PTHR14319">
    <property type="entry name" value="FIVE-SPAN TRANSMEMBRANE PROTEIN M83"/>
    <property type="match status" value="1"/>
</dbReference>
<name>A0A5K4EY49_SCHMA</name>
<dbReference type="GO" id="GO:0005886">
    <property type="term" value="C:plasma membrane"/>
    <property type="evidence" value="ECO:0007669"/>
    <property type="project" value="UniProtKB-SubCell"/>
</dbReference>
<dbReference type="PANTHER" id="PTHR14319:SF3">
    <property type="entry name" value="TRANSMEMBRANE PROTEIN-LIKE PROTEIN"/>
    <property type="match status" value="1"/>
</dbReference>
<feature type="transmembrane region" description="Helical" evidence="7">
    <location>
        <begin position="1068"/>
        <end position="1089"/>
    </location>
</feature>
<evidence type="ECO:0000256" key="5">
    <source>
        <dbReference type="ARBA" id="ARBA00022989"/>
    </source>
</evidence>
<comment type="subcellular location">
    <subcellularLocation>
        <location evidence="1">Cell membrane</location>
        <topology evidence="1">Multi-pass membrane protein</topology>
    </subcellularLocation>
</comment>
<feature type="signal peptide" evidence="8">
    <location>
        <begin position="1"/>
        <end position="18"/>
    </location>
</feature>
<evidence type="ECO:0000256" key="2">
    <source>
        <dbReference type="ARBA" id="ARBA00005542"/>
    </source>
</evidence>
<evidence type="ECO:0008006" key="10">
    <source>
        <dbReference type="Google" id="ProtNLM"/>
    </source>
</evidence>
<keyword evidence="5 7" id="KW-1133">Transmembrane helix</keyword>
<dbReference type="Pfam" id="PF12036">
    <property type="entry name" value="DUF3522"/>
    <property type="match status" value="2"/>
</dbReference>
<accession>A0A5K4EY49</accession>
<reference evidence="9" key="1">
    <citation type="submission" date="2019-11" db="UniProtKB">
        <authorList>
            <consortium name="WormBaseParasite"/>
        </authorList>
    </citation>
    <scope>IDENTIFICATION</scope>
    <source>
        <strain evidence="9">Puerto Rican</strain>
    </source>
</reference>
<evidence type="ECO:0000256" key="4">
    <source>
        <dbReference type="ARBA" id="ARBA00022692"/>
    </source>
</evidence>
<dbReference type="InParanoid" id="A0A5K4EY49"/>
<feature type="transmembrane region" description="Helical" evidence="7">
    <location>
        <begin position="1022"/>
        <end position="1039"/>
    </location>
</feature>
<keyword evidence="3" id="KW-1003">Cell membrane</keyword>
<feature type="transmembrane region" description="Helical" evidence="7">
    <location>
        <begin position="1133"/>
        <end position="1151"/>
    </location>
</feature>
<evidence type="ECO:0000256" key="7">
    <source>
        <dbReference type="SAM" id="Phobius"/>
    </source>
</evidence>
<proteinExistence type="inferred from homology"/>
<evidence type="ECO:0000313" key="9">
    <source>
        <dbReference type="WBParaSite" id="Smp_179740.3"/>
    </source>
</evidence>
<dbReference type="InterPro" id="IPR021910">
    <property type="entry name" value="NGX6/PGAP6/MYMK"/>
</dbReference>
<comment type="similarity">
    <text evidence="2">Belongs to the TMEM8 family.</text>
</comment>